<sequence length="198" mass="22251">MAERRQHGHRPQAQANKPEVILQRGVIVGRYLANQSISEISRELGLSRNTVMKWIRRYEEEGHVSTRPRTGRPRITTVEHDALLFDAAAQSPFKTSMTLTPELNLPCSARTTRTRLVDSGLASRVPARKPSLSTTHGRMVKPVLAHHGVEDWLGRVESYMRASLRRLILGRHFNTPLNLFSSILPYQMLQMPTGGGGP</sequence>
<name>A0AAE1L0L4_PETCI</name>
<feature type="domain" description="Transposase Tc1-like" evidence="2">
    <location>
        <begin position="86"/>
        <end position="136"/>
    </location>
</feature>
<evidence type="ECO:0008006" key="6">
    <source>
        <dbReference type="Google" id="ProtNLM"/>
    </source>
</evidence>
<evidence type="ECO:0000259" key="2">
    <source>
        <dbReference type="Pfam" id="PF01498"/>
    </source>
</evidence>
<dbReference type="GO" id="GO:0003677">
    <property type="term" value="F:DNA binding"/>
    <property type="evidence" value="ECO:0007669"/>
    <property type="project" value="InterPro"/>
</dbReference>
<dbReference type="InterPro" id="IPR055247">
    <property type="entry name" value="InsJ-like_HTH"/>
</dbReference>
<dbReference type="GO" id="GO:0006313">
    <property type="term" value="P:DNA transposition"/>
    <property type="evidence" value="ECO:0007669"/>
    <property type="project" value="InterPro"/>
</dbReference>
<dbReference type="AlphaFoldDB" id="A0AAE1L0L4"/>
<gene>
    <name evidence="4" type="ORF">Pcinc_004934</name>
</gene>
<evidence type="ECO:0000256" key="1">
    <source>
        <dbReference type="ARBA" id="ARBA00004123"/>
    </source>
</evidence>
<dbReference type="Proteomes" id="UP001286313">
    <property type="component" value="Unassembled WGS sequence"/>
</dbReference>
<accession>A0AAE1L0L4</accession>
<comment type="subcellular location">
    <subcellularLocation>
        <location evidence="1">Nucleus</location>
    </subcellularLocation>
</comment>
<dbReference type="InterPro" id="IPR036388">
    <property type="entry name" value="WH-like_DNA-bd_sf"/>
</dbReference>
<evidence type="ECO:0000313" key="4">
    <source>
        <dbReference type="EMBL" id="KAK3891143.1"/>
    </source>
</evidence>
<dbReference type="EMBL" id="JAWQEG010000365">
    <property type="protein sequence ID" value="KAK3891143.1"/>
    <property type="molecule type" value="Genomic_DNA"/>
</dbReference>
<reference evidence="4" key="1">
    <citation type="submission" date="2023-10" db="EMBL/GenBank/DDBJ databases">
        <title>Genome assemblies of two species of porcelain crab, Petrolisthes cinctipes and Petrolisthes manimaculis (Anomura: Porcellanidae).</title>
        <authorList>
            <person name="Angst P."/>
        </authorList>
    </citation>
    <scope>NUCLEOTIDE SEQUENCE</scope>
    <source>
        <strain evidence="4">PB745_01</strain>
        <tissue evidence="4">Gill</tissue>
    </source>
</reference>
<feature type="domain" description="Insertion element IS150 protein InsJ-like helix-turn-helix" evidence="3">
    <location>
        <begin position="23"/>
        <end position="74"/>
    </location>
</feature>
<evidence type="ECO:0000259" key="3">
    <source>
        <dbReference type="Pfam" id="PF13518"/>
    </source>
</evidence>
<dbReference type="Pfam" id="PF13518">
    <property type="entry name" value="HTH_28"/>
    <property type="match status" value="1"/>
</dbReference>
<evidence type="ECO:0000313" key="5">
    <source>
        <dbReference type="Proteomes" id="UP001286313"/>
    </source>
</evidence>
<dbReference type="InterPro" id="IPR009057">
    <property type="entry name" value="Homeodomain-like_sf"/>
</dbReference>
<dbReference type="GO" id="GO:0015074">
    <property type="term" value="P:DNA integration"/>
    <property type="evidence" value="ECO:0007669"/>
    <property type="project" value="InterPro"/>
</dbReference>
<comment type="caution">
    <text evidence="4">The sequence shown here is derived from an EMBL/GenBank/DDBJ whole genome shotgun (WGS) entry which is preliminary data.</text>
</comment>
<organism evidence="4 5">
    <name type="scientific">Petrolisthes cinctipes</name>
    <name type="common">Flat porcelain crab</name>
    <dbReference type="NCBI Taxonomy" id="88211"/>
    <lineage>
        <taxon>Eukaryota</taxon>
        <taxon>Metazoa</taxon>
        <taxon>Ecdysozoa</taxon>
        <taxon>Arthropoda</taxon>
        <taxon>Crustacea</taxon>
        <taxon>Multicrustacea</taxon>
        <taxon>Malacostraca</taxon>
        <taxon>Eumalacostraca</taxon>
        <taxon>Eucarida</taxon>
        <taxon>Decapoda</taxon>
        <taxon>Pleocyemata</taxon>
        <taxon>Anomura</taxon>
        <taxon>Galatheoidea</taxon>
        <taxon>Porcellanidae</taxon>
        <taxon>Petrolisthes</taxon>
    </lineage>
</organism>
<dbReference type="GO" id="GO:0005634">
    <property type="term" value="C:nucleus"/>
    <property type="evidence" value="ECO:0007669"/>
    <property type="project" value="UniProtKB-SubCell"/>
</dbReference>
<protein>
    <recommendedName>
        <fullName evidence="6">Transposase</fullName>
    </recommendedName>
</protein>
<dbReference type="InterPro" id="IPR002492">
    <property type="entry name" value="Transposase_Tc1-like"/>
</dbReference>
<proteinExistence type="predicted"/>
<dbReference type="Pfam" id="PF01498">
    <property type="entry name" value="HTH_Tnp_Tc3_2"/>
    <property type="match status" value="1"/>
</dbReference>
<dbReference type="Gene3D" id="1.10.10.10">
    <property type="entry name" value="Winged helix-like DNA-binding domain superfamily/Winged helix DNA-binding domain"/>
    <property type="match status" value="1"/>
</dbReference>
<dbReference type="SUPFAM" id="SSF46689">
    <property type="entry name" value="Homeodomain-like"/>
    <property type="match status" value="1"/>
</dbReference>
<keyword evidence="5" id="KW-1185">Reference proteome</keyword>